<dbReference type="EMBL" id="CAJVRM010000028">
    <property type="protein sequence ID" value="CAG8971848.1"/>
    <property type="molecule type" value="Genomic_DNA"/>
</dbReference>
<protein>
    <submittedName>
        <fullName evidence="1">Uncharacterized protein</fullName>
    </submittedName>
</protein>
<evidence type="ECO:0000313" key="1">
    <source>
        <dbReference type="EMBL" id="CAG8971848.1"/>
    </source>
</evidence>
<reference evidence="1" key="1">
    <citation type="submission" date="2021-07" db="EMBL/GenBank/DDBJ databases">
        <authorList>
            <person name="Durling M."/>
        </authorList>
    </citation>
    <scope>NUCLEOTIDE SEQUENCE</scope>
</reference>
<keyword evidence="2" id="KW-1185">Reference proteome</keyword>
<proteinExistence type="predicted"/>
<evidence type="ECO:0000313" key="2">
    <source>
        <dbReference type="Proteomes" id="UP000701801"/>
    </source>
</evidence>
<accession>A0A9N9PQZ4</accession>
<name>A0A9N9PQZ4_9HELO</name>
<gene>
    <name evidence="1" type="ORF">HYALB_00001959</name>
</gene>
<dbReference type="OrthoDB" id="4993731at2759"/>
<dbReference type="Proteomes" id="UP000701801">
    <property type="component" value="Unassembled WGS sequence"/>
</dbReference>
<sequence length="172" mass="19404">MQARRKIFQNLKIQGAQLFNGALSKAPNTRIARKSWFGSKPHVEFVSYQAARELYSKTSRIFLLYSLLNGKMGKLGGSFLSLEHLRTLLKLSKKLKFIASAIEALSMVMPRTIGYGGTSGWADGTVQHQKQPARRLIYIFKWLDELAQQRFRPEVTIKRPGRTAANAMEACG</sequence>
<comment type="caution">
    <text evidence="1">The sequence shown here is derived from an EMBL/GenBank/DDBJ whole genome shotgun (WGS) entry which is preliminary data.</text>
</comment>
<organism evidence="1 2">
    <name type="scientific">Hymenoscyphus albidus</name>
    <dbReference type="NCBI Taxonomy" id="595503"/>
    <lineage>
        <taxon>Eukaryota</taxon>
        <taxon>Fungi</taxon>
        <taxon>Dikarya</taxon>
        <taxon>Ascomycota</taxon>
        <taxon>Pezizomycotina</taxon>
        <taxon>Leotiomycetes</taxon>
        <taxon>Helotiales</taxon>
        <taxon>Helotiaceae</taxon>
        <taxon>Hymenoscyphus</taxon>
    </lineage>
</organism>
<dbReference type="AlphaFoldDB" id="A0A9N9PQZ4"/>